<evidence type="ECO:0000313" key="1">
    <source>
        <dbReference type="EMBL" id="TSA87939.1"/>
    </source>
</evidence>
<evidence type="ECO:0000313" key="2">
    <source>
        <dbReference type="Proteomes" id="UP000316092"/>
    </source>
</evidence>
<comment type="caution">
    <text evidence="1">The sequence shown here is derived from an EMBL/GenBank/DDBJ whole genome shotgun (WGS) entry which is preliminary data.</text>
</comment>
<reference evidence="1 2" key="1">
    <citation type="submission" date="2019-07" db="EMBL/GenBank/DDBJ databases">
        <title>Deinococcus detaillus sp. nov., isolated from humus soil in Antarctica.</title>
        <authorList>
            <person name="Zhang K."/>
        </authorList>
    </citation>
    <scope>NUCLEOTIDE SEQUENCE [LARGE SCALE GENOMIC DNA]</scope>
    <source>
        <strain evidence="1 2">H1</strain>
    </source>
</reference>
<dbReference type="AlphaFoldDB" id="A0A553V652"/>
<name>A0A553V652_9DEIO</name>
<dbReference type="EMBL" id="VKDB01000001">
    <property type="protein sequence ID" value="TSA87939.1"/>
    <property type="molecule type" value="Genomic_DNA"/>
</dbReference>
<gene>
    <name evidence="1" type="ORF">FNU79_01465</name>
</gene>
<accession>A0A553V652</accession>
<evidence type="ECO:0008006" key="3">
    <source>
        <dbReference type="Google" id="ProtNLM"/>
    </source>
</evidence>
<organism evidence="1 2">
    <name type="scientific">Deinococcus detaillensis</name>
    <dbReference type="NCBI Taxonomy" id="2592048"/>
    <lineage>
        <taxon>Bacteria</taxon>
        <taxon>Thermotogati</taxon>
        <taxon>Deinococcota</taxon>
        <taxon>Deinococci</taxon>
        <taxon>Deinococcales</taxon>
        <taxon>Deinococcaceae</taxon>
        <taxon>Deinococcus</taxon>
    </lineage>
</organism>
<dbReference type="OrthoDB" id="66344at2"/>
<dbReference type="PROSITE" id="PS51257">
    <property type="entry name" value="PROKAR_LIPOPROTEIN"/>
    <property type="match status" value="1"/>
</dbReference>
<sequence length="201" mass="20649">MARFLPASLMVLCLLLGGCSPGGVSRIRAQVRDWPGEAGQVMILGGGGTALTSSAIDKVGRFTLPLPGAAAMAPVLRPTLLPSLAAGCTDKVAVSDPAAQFYLLPSISASAAGANLTLVSQTRSNVPGGPLDQRVYIYASMPARVQGDLTCAVAASSTSYALNLKAGWNYAVMRRPTPSSPARLESVGDDGFEGWEVAKGK</sequence>
<dbReference type="RefSeq" id="WP_143719133.1">
    <property type="nucleotide sequence ID" value="NZ_VKDB01000001.1"/>
</dbReference>
<keyword evidence="2" id="KW-1185">Reference proteome</keyword>
<protein>
    <recommendedName>
        <fullName evidence="3">Lipoprotein</fullName>
    </recommendedName>
</protein>
<proteinExistence type="predicted"/>
<dbReference type="Proteomes" id="UP000316092">
    <property type="component" value="Unassembled WGS sequence"/>
</dbReference>